<accession>A0A6G1JXU6</accession>
<feature type="compositionally biased region" description="Polar residues" evidence="1">
    <location>
        <begin position="28"/>
        <end position="39"/>
    </location>
</feature>
<evidence type="ECO:0000313" key="3">
    <source>
        <dbReference type="EMBL" id="KAF2705092.1"/>
    </source>
</evidence>
<feature type="region of interest" description="Disordered" evidence="1">
    <location>
        <begin position="27"/>
        <end position="50"/>
    </location>
</feature>
<feature type="domain" description="Heterokaryon incompatibility" evidence="2">
    <location>
        <begin position="25"/>
        <end position="115"/>
    </location>
</feature>
<protein>
    <recommendedName>
        <fullName evidence="2">Heterokaryon incompatibility domain-containing protein</fullName>
    </recommendedName>
</protein>
<dbReference type="PANTHER" id="PTHR24148">
    <property type="entry name" value="ANKYRIN REPEAT DOMAIN-CONTAINING PROTEIN 39 HOMOLOG-RELATED"/>
    <property type="match status" value="1"/>
</dbReference>
<dbReference type="PANTHER" id="PTHR24148:SF73">
    <property type="entry name" value="HET DOMAIN PROTEIN (AFU_ORTHOLOGUE AFUA_8G01020)"/>
    <property type="match status" value="1"/>
</dbReference>
<dbReference type="EMBL" id="MU005780">
    <property type="protein sequence ID" value="KAF2705092.1"/>
    <property type="molecule type" value="Genomic_DNA"/>
</dbReference>
<evidence type="ECO:0000313" key="4">
    <source>
        <dbReference type="Proteomes" id="UP000799428"/>
    </source>
</evidence>
<proteinExistence type="predicted"/>
<dbReference type="Proteomes" id="UP000799428">
    <property type="component" value="Unassembled WGS sequence"/>
</dbReference>
<keyword evidence="4" id="KW-1185">Reference proteome</keyword>
<evidence type="ECO:0000259" key="2">
    <source>
        <dbReference type="Pfam" id="PF06985"/>
    </source>
</evidence>
<dbReference type="OrthoDB" id="194358at2759"/>
<dbReference type="InterPro" id="IPR052895">
    <property type="entry name" value="HetReg/Transcr_Mod"/>
</dbReference>
<gene>
    <name evidence="3" type="ORF">K504DRAFT_506561</name>
</gene>
<evidence type="ECO:0000256" key="1">
    <source>
        <dbReference type="SAM" id="MobiDB-lite"/>
    </source>
</evidence>
<name>A0A6G1JXU6_9PLEO</name>
<dbReference type="AlphaFoldDB" id="A0A6G1JXU6"/>
<dbReference type="Pfam" id="PF06985">
    <property type="entry name" value="HET"/>
    <property type="match status" value="1"/>
</dbReference>
<organism evidence="3 4">
    <name type="scientific">Pleomassaria siparia CBS 279.74</name>
    <dbReference type="NCBI Taxonomy" id="1314801"/>
    <lineage>
        <taxon>Eukaryota</taxon>
        <taxon>Fungi</taxon>
        <taxon>Dikarya</taxon>
        <taxon>Ascomycota</taxon>
        <taxon>Pezizomycotina</taxon>
        <taxon>Dothideomycetes</taxon>
        <taxon>Pleosporomycetidae</taxon>
        <taxon>Pleosporales</taxon>
        <taxon>Pleomassariaceae</taxon>
        <taxon>Pleomassaria</taxon>
    </lineage>
</organism>
<feature type="compositionally biased region" description="Basic and acidic residues" evidence="1">
    <location>
        <begin position="40"/>
        <end position="49"/>
    </location>
</feature>
<sequence length="117" mass="13472">MPSADPQSTIEMVMSYRNLDEHPPYQALSYTGGNPFTSDYSEKLPKDTNDPWEEQTIVTVNGMAFPAKRNLMQALRRFHITHVMQSIWIDSICTNEADPVERSEQVRLMCEVYGERS</sequence>
<dbReference type="InterPro" id="IPR010730">
    <property type="entry name" value="HET"/>
</dbReference>
<reference evidence="3" key="1">
    <citation type="journal article" date="2020" name="Stud. Mycol.">
        <title>101 Dothideomycetes genomes: a test case for predicting lifestyles and emergence of pathogens.</title>
        <authorList>
            <person name="Haridas S."/>
            <person name="Albert R."/>
            <person name="Binder M."/>
            <person name="Bloem J."/>
            <person name="Labutti K."/>
            <person name="Salamov A."/>
            <person name="Andreopoulos B."/>
            <person name="Baker S."/>
            <person name="Barry K."/>
            <person name="Bills G."/>
            <person name="Bluhm B."/>
            <person name="Cannon C."/>
            <person name="Castanera R."/>
            <person name="Culley D."/>
            <person name="Daum C."/>
            <person name="Ezra D."/>
            <person name="Gonzalez J."/>
            <person name="Henrissat B."/>
            <person name="Kuo A."/>
            <person name="Liang C."/>
            <person name="Lipzen A."/>
            <person name="Lutzoni F."/>
            <person name="Magnuson J."/>
            <person name="Mondo S."/>
            <person name="Nolan M."/>
            <person name="Ohm R."/>
            <person name="Pangilinan J."/>
            <person name="Park H.-J."/>
            <person name="Ramirez L."/>
            <person name="Alfaro M."/>
            <person name="Sun H."/>
            <person name="Tritt A."/>
            <person name="Yoshinaga Y."/>
            <person name="Zwiers L.-H."/>
            <person name="Turgeon B."/>
            <person name="Goodwin S."/>
            <person name="Spatafora J."/>
            <person name="Crous P."/>
            <person name="Grigoriev I."/>
        </authorList>
    </citation>
    <scope>NUCLEOTIDE SEQUENCE</scope>
    <source>
        <strain evidence="3">CBS 279.74</strain>
    </source>
</reference>